<proteinExistence type="predicted"/>
<evidence type="ECO:0000313" key="2">
    <source>
        <dbReference type="EMBL" id="KAH3667404.1"/>
    </source>
</evidence>
<name>A0A9P8P9J1_9ASCO</name>
<gene>
    <name evidence="2" type="ORF">OGAPHI_003053</name>
</gene>
<accession>A0A9P8P9J1</accession>
<feature type="region of interest" description="Disordered" evidence="1">
    <location>
        <begin position="262"/>
        <end position="296"/>
    </location>
</feature>
<feature type="compositionally biased region" description="Basic and acidic residues" evidence="1">
    <location>
        <begin position="39"/>
        <end position="49"/>
    </location>
</feature>
<dbReference type="EMBL" id="JAEUBE010000183">
    <property type="protein sequence ID" value="KAH3667404.1"/>
    <property type="molecule type" value="Genomic_DNA"/>
</dbReference>
<dbReference type="GeneID" id="70235020"/>
<dbReference type="Proteomes" id="UP000769157">
    <property type="component" value="Unassembled WGS sequence"/>
</dbReference>
<dbReference type="RefSeq" id="XP_046062216.1">
    <property type="nucleotide sequence ID" value="XM_046203990.1"/>
</dbReference>
<organism evidence="2 3">
    <name type="scientific">Ogataea philodendri</name>
    <dbReference type="NCBI Taxonomy" id="1378263"/>
    <lineage>
        <taxon>Eukaryota</taxon>
        <taxon>Fungi</taxon>
        <taxon>Dikarya</taxon>
        <taxon>Ascomycota</taxon>
        <taxon>Saccharomycotina</taxon>
        <taxon>Pichiomycetes</taxon>
        <taxon>Pichiales</taxon>
        <taxon>Pichiaceae</taxon>
        <taxon>Ogataea</taxon>
    </lineage>
</organism>
<evidence type="ECO:0000256" key="1">
    <source>
        <dbReference type="SAM" id="MobiDB-lite"/>
    </source>
</evidence>
<keyword evidence="3" id="KW-1185">Reference proteome</keyword>
<feature type="region of interest" description="Disordered" evidence="1">
    <location>
        <begin position="27"/>
        <end position="53"/>
    </location>
</feature>
<comment type="caution">
    <text evidence="2">The sequence shown here is derived from an EMBL/GenBank/DDBJ whole genome shotgun (WGS) entry which is preliminary data.</text>
</comment>
<reference evidence="2" key="1">
    <citation type="journal article" date="2021" name="Open Biol.">
        <title>Shared evolutionary footprints suggest mitochondrial oxidative damage underlies multiple complex I losses in fungi.</title>
        <authorList>
            <person name="Schikora-Tamarit M.A."/>
            <person name="Marcet-Houben M."/>
            <person name="Nosek J."/>
            <person name="Gabaldon T."/>
        </authorList>
    </citation>
    <scope>NUCLEOTIDE SEQUENCE</scope>
    <source>
        <strain evidence="2">CBS6075</strain>
    </source>
</reference>
<protein>
    <submittedName>
        <fullName evidence="2">Uncharacterized protein</fullName>
    </submittedName>
</protein>
<dbReference type="AlphaFoldDB" id="A0A9P8P9J1"/>
<sequence length="409" mass="45770">MDEPADQEDGGVESVVKHSRVLRQSVAQLPFQDVPGNEESERNKQERRQPPNNRVAQKIHLSVSFLPVGNTSLEEWPGLWSGLENVRSFESLVDLPHDLVRTDIVGMQTSVGQGMVESDFCSVEDWLERGWWLRHVVELDTPFVVCVEMWIQSHLLLAGSSLVERVVRVEVAAVGLDVFQGDDGADSHVCQSGLRHGCVFEGGSERRREEGCSVTFLVQQGQMDLERDQVNDGWNDQKCHKFDNVLLDDGFWRLLQIANGEPELDGRGGADPNEGEQTDPFGRAGESQTRACQDERFPPVPRERSFYVELGGRVGCGSNEEQQRGVQQHETGDCHVCVFQHKQCGRQKSHDWFGTGCSESQVQQDNGSDTQDGTKLSHENVWNVGREHVADLGELKLAVESSQSTHCRK</sequence>
<evidence type="ECO:0000313" key="3">
    <source>
        <dbReference type="Proteomes" id="UP000769157"/>
    </source>
</evidence>
<reference evidence="2" key="2">
    <citation type="submission" date="2021-01" db="EMBL/GenBank/DDBJ databases">
        <authorList>
            <person name="Schikora-Tamarit M.A."/>
        </authorList>
    </citation>
    <scope>NUCLEOTIDE SEQUENCE</scope>
    <source>
        <strain evidence="2">CBS6075</strain>
    </source>
</reference>